<dbReference type="AlphaFoldDB" id="A0A6H1ZT57"/>
<evidence type="ECO:0000313" key="2">
    <source>
        <dbReference type="EMBL" id="QJA79727.1"/>
    </source>
</evidence>
<sequence>MKGKLGSLWVGRNQVGGFLNWKLDLVLADFNRQSEATYKLAKWKLTADSYWLFDIPRKVLVRLYPDNGKGYWEGMGVVTSQTKQLFDVLIPDSIEIIGEDVLEGKE</sequence>
<name>A0A6H1ZT57_9ZZZZ</name>
<proteinExistence type="predicted"/>
<evidence type="ECO:0000313" key="3">
    <source>
        <dbReference type="EMBL" id="QJA94629.1"/>
    </source>
</evidence>
<dbReference type="EMBL" id="MT144208">
    <property type="protein sequence ID" value="QJA50642.1"/>
    <property type="molecule type" value="Genomic_DNA"/>
</dbReference>
<dbReference type="EMBL" id="MT142392">
    <property type="protein sequence ID" value="QJA79727.1"/>
    <property type="molecule type" value="Genomic_DNA"/>
</dbReference>
<dbReference type="EMBL" id="MT143247">
    <property type="protein sequence ID" value="QJA94629.1"/>
    <property type="molecule type" value="Genomic_DNA"/>
</dbReference>
<reference evidence="1" key="1">
    <citation type="submission" date="2020-03" db="EMBL/GenBank/DDBJ databases">
        <title>The deep terrestrial virosphere.</title>
        <authorList>
            <person name="Holmfeldt K."/>
            <person name="Nilsson E."/>
            <person name="Simone D."/>
            <person name="Lopez-Fernandez M."/>
            <person name="Wu X."/>
            <person name="de Brujin I."/>
            <person name="Lundin D."/>
            <person name="Andersson A."/>
            <person name="Bertilsson S."/>
            <person name="Dopson M."/>
        </authorList>
    </citation>
    <scope>NUCLEOTIDE SEQUENCE</scope>
    <source>
        <strain evidence="2">MM415A00839</strain>
        <strain evidence="3">MM415B03805</strain>
        <strain evidence="1">TM448A01845</strain>
    </source>
</reference>
<protein>
    <submittedName>
        <fullName evidence="1">Uncharacterized protein</fullName>
    </submittedName>
</protein>
<gene>
    <name evidence="2" type="ORF">MM415A00839_0014</name>
    <name evidence="3" type="ORF">MM415B03805_0008</name>
    <name evidence="1" type="ORF">TM448A01845_0009</name>
</gene>
<evidence type="ECO:0000313" key="1">
    <source>
        <dbReference type="EMBL" id="QJA50642.1"/>
    </source>
</evidence>
<accession>A0A6H1ZT57</accession>
<organism evidence="1">
    <name type="scientific">viral metagenome</name>
    <dbReference type="NCBI Taxonomy" id="1070528"/>
    <lineage>
        <taxon>unclassified sequences</taxon>
        <taxon>metagenomes</taxon>
        <taxon>organismal metagenomes</taxon>
    </lineage>
</organism>